<keyword evidence="3" id="KW-1185">Reference proteome</keyword>
<evidence type="ECO:0000313" key="2">
    <source>
        <dbReference type="EMBL" id="RAI91440.1"/>
    </source>
</evidence>
<evidence type="ECO:0000313" key="3">
    <source>
        <dbReference type="Proteomes" id="UP000249610"/>
    </source>
</evidence>
<sequence length="67" mass="8051">MDLCLFYEIKSNKVLLIQLLKEYLVPYLNLILTYLMIINLQLIEIHFKVKSSRRLKRFHKSKLGANQ</sequence>
<organism evidence="2 3">
    <name type="scientific">Algoriphagus yeomjeoni</name>
    <dbReference type="NCBI Taxonomy" id="291403"/>
    <lineage>
        <taxon>Bacteria</taxon>
        <taxon>Pseudomonadati</taxon>
        <taxon>Bacteroidota</taxon>
        <taxon>Cytophagia</taxon>
        <taxon>Cytophagales</taxon>
        <taxon>Cyclobacteriaceae</taxon>
        <taxon>Algoriphagus</taxon>
    </lineage>
</organism>
<keyword evidence="1" id="KW-0472">Membrane</keyword>
<dbReference type="EMBL" id="QLLK01000004">
    <property type="protein sequence ID" value="RAI91440.1"/>
    <property type="molecule type" value="Genomic_DNA"/>
</dbReference>
<keyword evidence="1" id="KW-1133">Transmembrane helix</keyword>
<gene>
    <name evidence="2" type="ORF">LV83_01625</name>
</gene>
<accession>A0A327PGJ7</accession>
<evidence type="ECO:0000256" key="1">
    <source>
        <dbReference type="SAM" id="Phobius"/>
    </source>
</evidence>
<proteinExistence type="predicted"/>
<comment type="caution">
    <text evidence="2">The sequence shown here is derived from an EMBL/GenBank/DDBJ whole genome shotgun (WGS) entry which is preliminary data.</text>
</comment>
<dbReference type="AlphaFoldDB" id="A0A327PGJ7"/>
<name>A0A327PGJ7_9BACT</name>
<keyword evidence="1" id="KW-0812">Transmembrane</keyword>
<reference evidence="2 3" key="1">
    <citation type="submission" date="2018-06" db="EMBL/GenBank/DDBJ databases">
        <title>Genomic Encyclopedia of Archaeal and Bacterial Type Strains, Phase II (KMG-II): from individual species to whole genera.</title>
        <authorList>
            <person name="Goeker M."/>
        </authorList>
    </citation>
    <scope>NUCLEOTIDE SEQUENCE [LARGE SCALE GENOMIC DNA]</scope>
    <source>
        <strain evidence="2 3">DSM 23446</strain>
    </source>
</reference>
<protein>
    <submittedName>
        <fullName evidence="2">Uncharacterized protein</fullName>
    </submittedName>
</protein>
<feature type="transmembrane region" description="Helical" evidence="1">
    <location>
        <begin position="24"/>
        <end position="47"/>
    </location>
</feature>
<dbReference type="Proteomes" id="UP000249610">
    <property type="component" value="Unassembled WGS sequence"/>
</dbReference>